<feature type="compositionally biased region" description="Gly residues" evidence="1">
    <location>
        <begin position="90"/>
        <end position="99"/>
    </location>
</feature>
<accession>A0ABD8AVG5</accession>
<evidence type="ECO:0000256" key="1">
    <source>
        <dbReference type="SAM" id="MobiDB-lite"/>
    </source>
</evidence>
<dbReference type="Proteomes" id="UP001364764">
    <property type="component" value="Chromosome"/>
</dbReference>
<proteinExistence type="predicted"/>
<feature type="compositionally biased region" description="Low complexity" evidence="1">
    <location>
        <begin position="100"/>
        <end position="193"/>
    </location>
</feature>
<feature type="domain" description="DUF4183" evidence="2">
    <location>
        <begin position="221"/>
        <end position="284"/>
    </location>
</feature>
<feature type="compositionally biased region" description="Gly residues" evidence="1">
    <location>
        <begin position="54"/>
        <end position="63"/>
    </location>
</feature>
<name>A0ABD8AVG5_PAEAM</name>
<gene>
    <name evidence="3" type="ORF">V6668_05070</name>
</gene>
<evidence type="ECO:0000259" key="2">
    <source>
        <dbReference type="Pfam" id="PF13799"/>
    </source>
</evidence>
<dbReference type="InterPro" id="IPR050149">
    <property type="entry name" value="Collagen_superfamily"/>
</dbReference>
<dbReference type="RefSeq" id="WP_133120405.1">
    <property type="nucleotide sequence ID" value="NZ_CP145892.1"/>
</dbReference>
<dbReference type="EMBL" id="CP145892">
    <property type="protein sequence ID" value="WWP21564.1"/>
    <property type="molecule type" value="Genomic_DNA"/>
</dbReference>
<dbReference type="AlphaFoldDB" id="A0ABD8AVG5"/>
<dbReference type="Pfam" id="PF01391">
    <property type="entry name" value="Collagen"/>
    <property type="match status" value="2"/>
</dbReference>
<protein>
    <submittedName>
        <fullName evidence="3">DUF4183 domain-containing protein</fullName>
    </submittedName>
</protein>
<feature type="region of interest" description="Disordered" evidence="1">
    <location>
        <begin position="32"/>
        <end position="194"/>
    </location>
</feature>
<sequence length="294" mass="28805">MARDKKIIALPRGGGSNPVCCEPTPLLAPLRQRELETVSFPGTKGVPGAQGPAGPHGGPGQQGVPGAQGPAGPQGEPGQVGLPGAQGPVGPHGGLGQPGLPGAQGPAGPQGEPGQAGLPGAQGPAGPQAEPGQPGIPGAQGPVGPQGEPGQAGLPGAQGPAGPQGEPGQPGTPGVQGPTGPQGEQGPPGSVPGIEIIPRANRYFYFPDTDLDLSNSVIISATEFTNDDGDSITEFAGGGLTSFNNLYINGIVQPGNSYSVSAERLFFSSQNGVIFAGTPITIEIIIITANIING</sequence>
<dbReference type="PANTHER" id="PTHR24023">
    <property type="entry name" value="COLLAGEN ALPHA"/>
    <property type="match status" value="1"/>
</dbReference>
<feature type="compositionally biased region" description="Low complexity" evidence="1">
    <location>
        <begin position="64"/>
        <end position="89"/>
    </location>
</feature>
<evidence type="ECO:0000313" key="4">
    <source>
        <dbReference type="Proteomes" id="UP001364764"/>
    </source>
</evidence>
<dbReference type="InterPro" id="IPR025237">
    <property type="entry name" value="DUF4183"/>
</dbReference>
<organism evidence="3 4">
    <name type="scientific">Paenibacillus amylolyticus</name>
    <dbReference type="NCBI Taxonomy" id="1451"/>
    <lineage>
        <taxon>Bacteria</taxon>
        <taxon>Bacillati</taxon>
        <taxon>Bacillota</taxon>
        <taxon>Bacilli</taxon>
        <taxon>Bacillales</taxon>
        <taxon>Paenibacillaceae</taxon>
        <taxon>Paenibacillus</taxon>
    </lineage>
</organism>
<reference evidence="3 4" key="1">
    <citation type="submission" date="2024-02" db="EMBL/GenBank/DDBJ databases">
        <title>Complete sequences of two Paenibacillus sp. strains and one Lysinibacillus strain isolated from the environment on STAA medium highlight biotechnological potential.</title>
        <authorList>
            <person name="Attere S.A."/>
            <person name="Piche L.C."/>
            <person name="Intertaglia L."/>
            <person name="Lami R."/>
            <person name="Charette S.J."/>
            <person name="Vincent A.T."/>
        </authorList>
    </citation>
    <scope>NUCLEOTIDE SEQUENCE [LARGE SCALE GENOMIC DNA]</scope>
    <source>
        <strain evidence="3 4">Y5S-7</strain>
    </source>
</reference>
<evidence type="ECO:0000313" key="3">
    <source>
        <dbReference type="EMBL" id="WWP21564.1"/>
    </source>
</evidence>
<dbReference type="Pfam" id="PF13799">
    <property type="entry name" value="DUF4183"/>
    <property type="match status" value="1"/>
</dbReference>
<dbReference type="PANTHER" id="PTHR24023:SF1082">
    <property type="entry name" value="COLLAGEN TRIPLE HELIX REPEAT"/>
    <property type="match status" value="1"/>
</dbReference>
<dbReference type="GeneID" id="93474813"/>
<dbReference type="InterPro" id="IPR008160">
    <property type="entry name" value="Collagen"/>
</dbReference>